<gene>
    <name evidence="3" type="ORF">HMI46_07605</name>
</gene>
<protein>
    <submittedName>
        <fullName evidence="3">CPBP family intramembrane metalloprotease</fullName>
    </submittedName>
</protein>
<dbReference type="InterPro" id="IPR042150">
    <property type="entry name" value="MmRce1-like"/>
</dbReference>
<keyword evidence="3" id="KW-0645">Protease</keyword>
<dbReference type="GO" id="GO:0080120">
    <property type="term" value="P:CAAX-box protein maturation"/>
    <property type="evidence" value="ECO:0007669"/>
    <property type="project" value="UniProtKB-ARBA"/>
</dbReference>
<dbReference type="InterPro" id="IPR003675">
    <property type="entry name" value="Rce1/LyrA-like_dom"/>
</dbReference>
<comment type="caution">
    <text evidence="3">The sequence shown here is derived from an EMBL/GenBank/DDBJ whole genome shotgun (WGS) entry which is preliminary data.</text>
</comment>
<evidence type="ECO:0000256" key="1">
    <source>
        <dbReference type="SAM" id="Phobius"/>
    </source>
</evidence>
<sequence>MFSNLKNQTKAISYTAIVFILAVCSATVPNTNSLVYMLTPAAAVLIMLLLVTKDGHSRSGWAALGLGKSGHKWWWLICLILPSAIVALSYGLALGIGVLVIDVPPTYEGYSWTSFPIVVALQFVGAVFTSSLGEEIGWRGYLLPLLVDSLGERNALVISGLIHGLWHIPIIMLSPIYHHDQNPMLACLFIIISCFFLGPVIGFIRLRTSSVWTSSAFHSAHNVTWAVLRGITVPTSSLALYIAGDNSIIVICCYMLLTIWIMKRIRNHSCVR</sequence>
<reference evidence="3 4" key="1">
    <citation type="submission" date="2020-05" db="EMBL/GenBank/DDBJ databases">
        <title>Whole genome sequencing and identification of novel metabolites from Paenibacillus alvei strain JR949.</title>
        <authorList>
            <person name="Rajendhran J."/>
            <person name="Sree Pranav P."/>
            <person name="Mahalakshmi B."/>
            <person name="Karthikeyan R."/>
        </authorList>
    </citation>
    <scope>NUCLEOTIDE SEQUENCE [LARGE SCALE GENOMIC DNA]</scope>
    <source>
        <strain evidence="3 4">JR949</strain>
    </source>
</reference>
<accession>A0AAP6ZWX0</accession>
<evidence type="ECO:0000313" key="4">
    <source>
        <dbReference type="Proteomes" id="UP000552038"/>
    </source>
</evidence>
<feature type="transmembrane region" description="Helical" evidence="1">
    <location>
        <begin position="154"/>
        <end position="177"/>
    </location>
</feature>
<dbReference type="PANTHER" id="PTHR35797">
    <property type="entry name" value="PROTEASE-RELATED"/>
    <property type="match status" value="1"/>
</dbReference>
<dbReference type="PANTHER" id="PTHR35797:SF1">
    <property type="entry name" value="PROTEASE"/>
    <property type="match status" value="1"/>
</dbReference>
<feature type="domain" description="CAAX prenyl protease 2/Lysostaphin resistance protein A-like" evidence="2">
    <location>
        <begin position="119"/>
        <end position="223"/>
    </location>
</feature>
<dbReference type="AlphaFoldDB" id="A0AAP6ZWX0"/>
<dbReference type="Proteomes" id="UP000552038">
    <property type="component" value="Unassembled WGS sequence"/>
</dbReference>
<dbReference type="Pfam" id="PF02517">
    <property type="entry name" value="Rce1-like"/>
    <property type="match status" value="1"/>
</dbReference>
<dbReference type="GO" id="GO:0004175">
    <property type="term" value="F:endopeptidase activity"/>
    <property type="evidence" value="ECO:0007669"/>
    <property type="project" value="UniProtKB-ARBA"/>
</dbReference>
<keyword evidence="3" id="KW-0482">Metalloprotease</keyword>
<feature type="transmembrane region" description="Helical" evidence="1">
    <location>
        <begin position="34"/>
        <end position="52"/>
    </location>
</feature>
<dbReference type="GO" id="GO:0008237">
    <property type="term" value="F:metallopeptidase activity"/>
    <property type="evidence" value="ECO:0007669"/>
    <property type="project" value="UniProtKB-KW"/>
</dbReference>
<dbReference type="EMBL" id="JABFOR010000006">
    <property type="protein sequence ID" value="NOJ70415.1"/>
    <property type="molecule type" value="Genomic_DNA"/>
</dbReference>
<name>A0AAP6ZWX0_PAEAL</name>
<feature type="transmembrane region" description="Helical" evidence="1">
    <location>
        <begin position="183"/>
        <end position="204"/>
    </location>
</feature>
<feature type="transmembrane region" description="Helical" evidence="1">
    <location>
        <begin position="73"/>
        <end position="101"/>
    </location>
</feature>
<proteinExistence type="predicted"/>
<organism evidence="3 4">
    <name type="scientific">Paenibacillus alvei</name>
    <name type="common">Bacillus alvei</name>
    <dbReference type="NCBI Taxonomy" id="44250"/>
    <lineage>
        <taxon>Bacteria</taxon>
        <taxon>Bacillati</taxon>
        <taxon>Bacillota</taxon>
        <taxon>Bacilli</taxon>
        <taxon>Bacillales</taxon>
        <taxon>Paenibacillaceae</taxon>
        <taxon>Paenibacillus</taxon>
    </lineage>
</organism>
<dbReference type="RefSeq" id="WP_171415887.1">
    <property type="nucleotide sequence ID" value="NZ_JABFOR010000006.1"/>
</dbReference>
<evidence type="ECO:0000259" key="2">
    <source>
        <dbReference type="Pfam" id="PF02517"/>
    </source>
</evidence>
<keyword evidence="1" id="KW-0472">Membrane</keyword>
<feature type="transmembrane region" description="Helical" evidence="1">
    <location>
        <begin position="211"/>
        <end position="232"/>
    </location>
</feature>
<keyword evidence="1" id="KW-0812">Transmembrane</keyword>
<feature type="transmembrane region" description="Helical" evidence="1">
    <location>
        <begin position="12"/>
        <end position="28"/>
    </location>
</feature>
<keyword evidence="3" id="KW-0378">Hydrolase</keyword>
<feature type="transmembrane region" description="Helical" evidence="1">
    <location>
        <begin position="238"/>
        <end position="262"/>
    </location>
</feature>
<keyword evidence="1" id="KW-1133">Transmembrane helix</keyword>
<evidence type="ECO:0000313" key="3">
    <source>
        <dbReference type="EMBL" id="NOJ70415.1"/>
    </source>
</evidence>
<feature type="transmembrane region" description="Helical" evidence="1">
    <location>
        <begin position="113"/>
        <end position="133"/>
    </location>
</feature>